<dbReference type="SUPFAM" id="SSF81593">
    <property type="entry name" value="Nucleotidyltransferase substrate binding subunit/domain"/>
    <property type="match status" value="2"/>
</dbReference>
<feature type="domain" description="PII-uridylyltransferase/Glutamine-synthetase adenylyltransferase" evidence="9">
    <location>
        <begin position="312"/>
        <end position="450"/>
    </location>
</feature>
<dbReference type="PANTHER" id="PTHR30621:SF0">
    <property type="entry name" value="BIFUNCTIONAL GLUTAMINE SYNTHETASE ADENYLYLTRANSFERASE_ADENYLYL-REMOVING ENZYME"/>
    <property type="match status" value="1"/>
</dbReference>
<dbReference type="Gene3D" id="1.10.4050.10">
    <property type="entry name" value="Glutamine synthase adenylyltransferase GlnE"/>
    <property type="match status" value="1"/>
</dbReference>
<reference evidence="11" key="1">
    <citation type="submission" date="2016-12" db="EMBL/GenBank/DDBJ databases">
        <title>Complete Genome Sequence of Beggiatoa leptomitiformis D-401.</title>
        <authorList>
            <person name="Fomenkov A."/>
            <person name="Vincze T."/>
            <person name="Grabovich M."/>
            <person name="Anton B.P."/>
            <person name="Dubinina G."/>
            <person name="Orlova M."/>
            <person name="Belousova E."/>
            <person name="Roberts R.J."/>
        </authorList>
    </citation>
    <scope>NUCLEOTIDE SEQUENCE [LARGE SCALE GENOMIC DNA]</scope>
    <source>
        <strain evidence="11">D-401</strain>
    </source>
</reference>
<feature type="domain" description="Glutamate-ammonia ligase adenylyltransferase repeated" evidence="8">
    <location>
        <begin position="568"/>
        <end position="823"/>
    </location>
</feature>
<evidence type="ECO:0000256" key="4">
    <source>
        <dbReference type="ARBA" id="ARBA00022840"/>
    </source>
</evidence>
<dbReference type="CDD" id="cd05401">
    <property type="entry name" value="NT_GlnE_GlnD_like"/>
    <property type="match status" value="2"/>
</dbReference>
<dbReference type="RefSeq" id="WP_062153938.1">
    <property type="nucleotide sequence ID" value="NZ_CP012373.2"/>
</dbReference>
<accession>A0A2N9YF52</accession>
<dbReference type="KEGG" id="blep:AL038_14305"/>
<gene>
    <name evidence="7 10" type="primary">glnE</name>
    <name evidence="10" type="ORF">BLE401_09955</name>
</gene>
<evidence type="ECO:0000313" key="11">
    <source>
        <dbReference type="Proteomes" id="UP000234271"/>
    </source>
</evidence>
<dbReference type="GO" id="GO:0005524">
    <property type="term" value="F:ATP binding"/>
    <property type="evidence" value="ECO:0007669"/>
    <property type="project" value="UniProtKB-UniRule"/>
</dbReference>
<evidence type="ECO:0000256" key="3">
    <source>
        <dbReference type="ARBA" id="ARBA00022741"/>
    </source>
</evidence>
<comment type="catalytic activity">
    <reaction evidence="7">
        <text>[glutamine synthetase]-L-tyrosine + ATP = [glutamine synthetase]-O(4)-(5'-adenylyl)-L-tyrosine + diphosphate</text>
        <dbReference type="Rhea" id="RHEA:18589"/>
        <dbReference type="Rhea" id="RHEA-COMP:10660"/>
        <dbReference type="Rhea" id="RHEA-COMP:10661"/>
        <dbReference type="ChEBI" id="CHEBI:30616"/>
        <dbReference type="ChEBI" id="CHEBI:33019"/>
        <dbReference type="ChEBI" id="CHEBI:46858"/>
        <dbReference type="ChEBI" id="CHEBI:83624"/>
        <dbReference type="EC" id="2.7.7.42"/>
    </reaction>
</comment>
<dbReference type="OrthoDB" id="9759366at2"/>
<dbReference type="PANTHER" id="PTHR30621">
    <property type="entry name" value="GLUTAMINE SYNTHETASE ADENYLYLTRANSFERASE"/>
    <property type="match status" value="1"/>
</dbReference>
<dbReference type="Gene3D" id="1.20.120.330">
    <property type="entry name" value="Nucleotidyltransferases domain 2"/>
    <property type="match status" value="2"/>
</dbReference>
<dbReference type="SUPFAM" id="SSF81301">
    <property type="entry name" value="Nucleotidyltransferase"/>
    <property type="match status" value="2"/>
</dbReference>
<evidence type="ECO:0000259" key="8">
    <source>
        <dbReference type="Pfam" id="PF03710"/>
    </source>
</evidence>
<keyword evidence="6 7" id="KW-0511">Multifunctional enzyme</keyword>
<dbReference type="GO" id="GO:0008882">
    <property type="term" value="F:[glutamate-ammonia-ligase] adenylyltransferase activity"/>
    <property type="evidence" value="ECO:0007669"/>
    <property type="project" value="UniProtKB-UniRule"/>
</dbReference>
<keyword evidence="4 7" id="KW-0067">ATP-binding</keyword>
<dbReference type="GO" id="GO:0000287">
    <property type="term" value="F:magnesium ion binding"/>
    <property type="evidence" value="ECO:0007669"/>
    <property type="project" value="UniProtKB-UniRule"/>
</dbReference>
<evidence type="ECO:0000256" key="2">
    <source>
        <dbReference type="ARBA" id="ARBA00022695"/>
    </source>
</evidence>
<dbReference type="GO" id="GO:0016874">
    <property type="term" value="F:ligase activity"/>
    <property type="evidence" value="ECO:0007669"/>
    <property type="project" value="UniProtKB-KW"/>
</dbReference>
<evidence type="ECO:0000256" key="1">
    <source>
        <dbReference type="ARBA" id="ARBA00022679"/>
    </source>
</evidence>
<comment type="cofactor">
    <cofactor evidence="7">
        <name>Mg(2+)</name>
        <dbReference type="ChEBI" id="CHEBI:18420"/>
    </cofactor>
</comment>
<keyword evidence="11" id="KW-1185">Reference proteome</keyword>
<keyword evidence="3 7" id="KW-0547">Nucleotide-binding</keyword>
<organism evidence="10 11">
    <name type="scientific">Beggiatoa leptomitoformis</name>
    <dbReference type="NCBI Taxonomy" id="288004"/>
    <lineage>
        <taxon>Bacteria</taxon>
        <taxon>Pseudomonadati</taxon>
        <taxon>Pseudomonadota</taxon>
        <taxon>Gammaproteobacteria</taxon>
        <taxon>Thiotrichales</taxon>
        <taxon>Thiotrichaceae</taxon>
        <taxon>Beggiatoa</taxon>
    </lineage>
</organism>
<dbReference type="NCBIfam" id="NF008292">
    <property type="entry name" value="PRK11072.1"/>
    <property type="match status" value="1"/>
</dbReference>
<protein>
    <recommendedName>
        <fullName evidence="7">Bifunctional glutamine synthetase adenylyltransferase/adenylyl-removing enzyme</fullName>
    </recommendedName>
    <alternativeName>
        <fullName evidence="7">ATP:glutamine synthetase adenylyltransferase</fullName>
    </alternativeName>
    <alternativeName>
        <fullName evidence="7">ATase</fullName>
    </alternativeName>
    <domain>
        <recommendedName>
            <fullName evidence="7">Glutamine synthetase adenylyl-L-tyrosine phosphorylase</fullName>
            <ecNumber evidence="7">2.7.7.89</ecNumber>
        </recommendedName>
        <alternativeName>
            <fullName evidence="7">Adenylyl removase</fullName>
            <shortName evidence="7">AR</shortName>
            <shortName evidence="7">AT-N</shortName>
        </alternativeName>
    </domain>
    <domain>
        <recommendedName>
            <fullName evidence="7">Glutamine synthetase adenylyl transferase</fullName>
            <ecNumber evidence="7">2.7.7.42</ecNumber>
        </recommendedName>
        <alternativeName>
            <fullName evidence="7">Adenylyl transferase</fullName>
            <shortName evidence="7">AT</shortName>
            <shortName evidence="7">AT-C</shortName>
        </alternativeName>
    </domain>
</protein>
<dbReference type="InterPro" id="IPR013546">
    <property type="entry name" value="PII_UdlTrfase/GS_AdlTrfase"/>
</dbReference>
<dbReference type="Pfam" id="PF08335">
    <property type="entry name" value="GlnD_UR_UTase"/>
    <property type="match status" value="2"/>
</dbReference>
<dbReference type="InterPro" id="IPR023057">
    <property type="entry name" value="GlnE"/>
</dbReference>
<dbReference type="GO" id="GO:0000820">
    <property type="term" value="P:regulation of glutamine family amino acid metabolic process"/>
    <property type="evidence" value="ECO:0007669"/>
    <property type="project" value="UniProtKB-UniRule"/>
</dbReference>
<dbReference type="HAMAP" id="MF_00802">
    <property type="entry name" value="GlnE"/>
    <property type="match status" value="1"/>
</dbReference>
<evidence type="ECO:0000256" key="7">
    <source>
        <dbReference type="HAMAP-Rule" id="MF_00802"/>
    </source>
</evidence>
<keyword evidence="10" id="KW-0436">Ligase</keyword>
<keyword evidence="5 7" id="KW-0460">Magnesium</keyword>
<proteinExistence type="inferred from homology"/>
<dbReference type="Gene3D" id="3.30.460.10">
    <property type="entry name" value="Beta Polymerase, domain 2"/>
    <property type="match status" value="2"/>
</dbReference>
<dbReference type="EC" id="2.7.7.42" evidence="7"/>
<keyword evidence="1 7" id="KW-0808">Transferase</keyword>
<dbReference type="STRING" id="288004.AL038_14305"/>
<dbReference type="GO" id="GO:0005829">
    <property type="term" value="C:cytosol"/>
    <property type="evidence" value="ECO:0007669"/>
    <property type="project" value="TreeGrafter"/>
</dbReference>
<dbReference type="Pfam" id="PF03710">
    <property type="entry name" value="GlnE"/>
    <property type="match status" value="2"/>
</dbReference>
<evidence type="ECO:0000313" key="10">
    <source>
        <dbReference type="EMBL" id="AUI68989.1"/>
    </source>
</evidence>
<dbReference type="FunFam" id="3.30.460.10:FF:000009">
    <property type="entry name" value="Bifunctional glutamine synthetase adenylyltransferase/adenylyl-removing enzyme"/>
    <property type="match status" value="2"/>
</dbReference>
<dbReference type="InterPro" id="IPR043519">
    <property type="entry name" value="NT_sf"/>
</dbReference>
<comment type="function">
    <text evidence="7">Involved in the regulation of glutamine synthetase GlnA, a key enzyme in the process to assimilate ammonia. When cellular nitrogen levels are high, the C-terminal adenylyl transferase (AT) inactivates GlnA by covalent transfer of an adenylyl group from ATP to specific tyrosine residue of GlnA, thus reducing its activity. Conversely, when nitrogen levels are low, the N-terminal adenylyl removase (AR) activates GlnA by removing the adenylyl group by phosphorolysis, increasing its activity. The regulatory region of GlnE binds the signal transduction protein PII (GlnB) which indicates the nitrogen status of the cell.</text>
</comment>
<dbReference type="Proteomes" id="UP000234271">
    <property type="component" value="Chromosome"/>
</dbReference>
<dbReference type="FunFam" id="1.20.120.330:FF:000005">
    <property type="entry name" value="Bifunctional glutamine synthetase adenylyltransferase/adenylyl-removing enzyme"/>
    <property type="match status" value="1"/>
</dbReference>
<dbReference type="AlphaFoldDB" id="A0A2N9YF52"/>
<name>A0A2N9YF52_9GAMM</name>
<evidence type="ECO:0000259" key="9">
    <source>
        <dbReference type="Pfam" id="PF08335"/>
    </source>
</evidence>
<dbReference type="EMBL" id="CP018889">
    <property type="protein sequence ID" value="AUI68989.1"/>
    <property type="molecule type" value="Genomic_DNA"/>
</dbReference>
<feature type="domain" description="Glutamate-ammonia ligase adenylyltransferase repeated" evidence="8">
    <location>
        <begin position="47"/>
        <end position="291"/>
    </location>
</feature>
<comment type="similarity">
    <text evidence="7">Belongs to the GlnE family.</text>
</comment>
<feature type="region of interest" description="Adenylyl transferase" evidence="7">
    <location>
        <begin position="465"/>
        <end position="965"/>
    </location>
</feature>
<evidence type="ECO:0000256" key="5">
    <source>
        <dbReference type="ARBA" id="ARBA00022842"/>
    </source>
</evidence>
<dbReference type="EC" id="2.7.7.89" evidence="7"/>
<feature type="domain" description="PII-uridylyltransferase/Glutamine-synthetase adenylyltransferase" evidence="9">
    <location>
        <begin position="847"/>
        <end position="938"/>
    </location>
</feature>
<comment type="catalytic activity">
    <reaction evidence="7">
        <text>[glutamine synthetase]-O(4)-(5'-adenylyl)-L-tyrosine + phosphate = [glutamine synthetase]-L-tyrosine + ADP</text>
        <dbReference type="Rhea" id="RHEA:43716"/>
        <dbReference type="Rhea" id="RHEA-COMP:10660"/>
        <dbReference type="Rhea" id="RHEA-COMP:10661"/>
        <dbReference type="ChEBI" id="CHEBI:43474"/>
        <dbReference type="ChEBI" id="CHEBI:46858"/>
        <dbReference type="ChEBI" id="CHEBI:83624"/>
        <dbReference type="ChEBI" id="CHEBI:456216"/>
        <dbReference type="EC" id="2.7.7.89"/>
    </reaction>
</comment>
<feature type="region of interest" description="Adenylyl removase" evidence="7">
    <location>
        <begin position="1"/>
        <end position="454"/>
    </location>
</feature>
<dbReference type="GO" id="GO:0047388">
    <property type="term" value="F:[glutamine synthetase]-adenylyl-L-tyrosine phosphorylase activity"/>
    <property type="evidence" value="ECO:0007669"/>
    <property type="project" value="UniProtKB-EC"/>
</dbReference>
<dbReference type="Gene3D" id="1.20.120.1510">
    <property type="match status" value="1"/>
</dbReference>
<keyword evidence="2 7" id="KW-0548">Nucleotidyltransferase</keyword>
<sequence length="965" mass="110240">MNIKDKIILLPALLQIEAQRLWEDFCQRATPAQQQLIERQATIAETLPLVWACSPFVARHCVQYPQLLEELINTGDLFTPPEAYPSHLDDFLGETLDEISLMQKLRLFRRREMVRIAWRDLTGWASVEETLKSLSNLADALIDGSLTRLYTQLCKQFGTPCDKEGIPQSLIVLGMGKLGGQELNFSSDIDLIFVYPQGGETVGGIGRARDNQEFFTRLGQQLINSLHTITADGFVFRVDMRLRPFGDSGSLVLNFNAVEEYYQLQARDWERYAMIKARVVAGDKKAGQTLLNMLRPFIYRRYLDYNAFESLRNMKAMIDQEAKRKGLENNIKLGMGGIREVEFTCQTFQLIRGGRQPALQQRHLLTTLTQLEKYRYLSTAIATGLREAYLFLRLAENHLQAIDDRQTQTLPDDALNRLRLAWSLGFTDWADFSAVLADHQTLVHTQFQTVITPLDTSTVSVENPWQAFWLRGLPATPDETQRTLLESTGYQQPDEALQHLHRVAHSHALQKLSRQGRERLDKLMPLLLEVVSTVAQKDLALSRLLDLISSIAQRSVYLSLLIERPMVLQQLVYFCANSAWIAEQITRYPLLMDELLDHRGLYDMLKPNELDNELNNLLQHLPADDLEMQMDCLRQFKRANVMRVATEEIAGNMTPMIASDYLAAIADTLVRRALRMAWDYLSAKHGSPQCIVQGQKRPAHFCIVAYGKAGGIELSYGSDLDIVFLHDSEGDAQQTDGDKPIENSVFFIRLAQRIIHILVTNMAGGLLYEVDPRLRPGGASGLLVSSFDAFYQYQHQAAWTWEHQALVRARAIAGYAECLARFETIRHEILSLSRDPEKLRLDVLEMRQKMRSNLDKSTTDKFDIKQGYGGIVDIEFIIQYAALRWSHDYANLLTTTGVIPMLKRLAEHQLIPELASEQLGSAYHLYRAETHRLALQNQAAYLEPNVLVENRQQVRHWWQKIILLE</sequence>
<evidence type="ECO:0000256" key="6">
    <source>
        <dbReference type="ARBA" id="ARBA00023268"/>
    </source>
</evidence>
<dbReference type="InterPro" id="IPR005190">
    <property type="entry name" value="GlnE_rpt_dom"/>
</dbReference>